<gene>
    <name evidence="1" type="ORF">BDV25DRAFT_155479</name>
</gene>
<name>A0A5N6TUA2_ASPAV</name>
<reference evidence="1 2" key="1">
    <citation type="submission" date="2019-04" db="EMBL/GenBank/DDBJ databases">
        <title>Friends and foes A comparative genomics study of 23 Aspergillus species from section Flavi.</title>
        <authorList>
            <consortium name="DOE Joint Genome Institute"/>
            <person name="Kjaerbolling I."/>
            <person name="Vesth T."/>
            <person name="Frisvad J.C."/>
            <person name="Nybo J.L."/>
            <person name="Theobald S."/>
            <person name="Kildgaard S."/>
            <person name="Isbrandt T."/>
            <person name="Kuo A."/>
            <person name="Sato A."/>
            <person name="Lyhne E.K."/>
            <person name="Kogle M.E."/>
            <person name="Wiebenga A."/>
            <person name="Kun R.S."/>
            <person name="Lubbers R.J."/>
            <person name="Makela M.R."/>
            <person name="Barry K."/>
            <person name="Chovatia M."/>
            <person name="Clum A."/>
            <person name="Daum C."/>
            <person name="Haridas S."/>
            <person name="He G."/>
            <person name="LaButti K."/>
            <person name="Lipzen A."/>
            <person name="Mondo S."/>
            <person name="Riley R."/>
            <person name="Salamov A."/>
            <person name="Simmons B.A."/>
            <person name="Magnuson J.K."/>
            <person name="Henrissat B."/>
            <person name="Mortensen U.H."/>
            <person name="Larsen T.O."/>
            <person name="Devries R.P."/>
            <person name="Grigoriev I.V."/>
            <person name="Machida M."/>
            <person name="Baker S.E."/>
            <person name="Andersen M.R."/>
        </authorList>
    </citation>
    <scope>NUCLEOTIDE SEQUENCE [LARGE SCALE GENOMIC DNA]</scope>
    <source>
        <strain evidence="1 2">IBT 18842</strain>
    </source>
</reference>
<dbReference type="EMBL" id="ML742110">
    <property type="protein sequence ID" value="KAE8149864.1"/>
    <property type="molecule type" value="Genomic_DNA"/>
</dbReference>
<keyword evidence="2" id="KW-1185">Reference proteome</keyword>
<evidence type="ECO:0000313" key="2">
    <source>
        <dbReference type="Proteomes" id="UP000325780"/>
    </source>
</evidence>
<accession>A0A5N6TUA2</accession>
<dbReference type="AlphaFoldDB" id="A0A5N6TUA2"/>
<evidence type="ECO:0000313" key="1">
    <source>
        <dbReference type="EMBL" id="KAE8149864.1"/>
    </source>
</evidence>
<dbReference type="Proteomes" id="UP000325780">
    <property type="component" value="Unassembled WGS sequence"/>
</dbReference>
<dbReference type="OrthoDB" id="2913095at2759"/>
<organism evidence="1 2">
    <name type="scientific">Aspergillus avenaceus</name>
    <dbReference type="NCBI Taxonomy" id="36643"/>
    <lineage>
        <taxon>Eukaryota</taxon>
        <taxon>Fungi</taxon>
        <taxon>Dikarya</taxon>
        <taxon>Ascomycota</taxon>
        <taxon>Pezizomycotina</taxon>
        <taxon>Eurotiomycetes</taxon>
        <taxon>Eurotiomycetidae</taxon>
        <taxon>Eurotiales</taxon>
        <taxon>Aspergillaceae</taxon>
        <taxon>Aspergillus</taxon>
        <taxon>Aspergillus subgen. Circumdati</taxon>
    </lineage>
</organism>
<protein>
    <submittedName>
        <fullName evidence="1">Uncharacterized protein</fullName>
    </submittedName>
</protein>
<sequence length="357" mass="39601">MVPYCDNCINVLLEHYGLDHQHQATIDLLKGLDNTSVPDEEHTMLTQSLWDNPEEDTPYFVRAAARAARKATKTVTAAQLDLSLARIYSEFLHDHAKATTRREKIMNTYASTQDETRIGYTKLKASFELAKQFLCDAVSAGIGTPAAAAAAGSKLENLVKQAKLDDKSAVWILSSTRAICLGIYYRLCGRDPEARALFRPSVKRGIEILSDDDPENDVLGYVDLMNALLAAGDVKNVTAIAYHDGFGRYDANNPEATITPSNPSDLVTCDGPCRKQLPSLDDYHQCSICLDTGFCPECVEQLAQGTMVISKCSPKHVPDFMHVPRRTRNVGPGKMLVDGEEMDFEVWKRQLKREWGV</sequence>
<proteinExistence type="predicted"/>